<dbReference type="GeneID" id="64604226"/>
<accession>A0A9P7ASB8</accession>
<dbReference type="Proteomes" id="UP000719766">
    <property type="component" value="Unassembled WGS sequence"/>
</dbReference>
<proteinExistence type="predicted"/>
<name>A0A9P7ASB8_9AGAM</name>
<protein>
    <submittedName>
        <fullName evidence="1">Uncharacterized protein</fullName>
    </submittedName>
</protein>
<dbReference type="RefSeq" id="XP_041161345.1">
    <property type="nucleotide sequence ID" value="XM_041310462.1"/>
</dbReference>
<organism evidence="1 2">
    <name type="scientific">Suillus plorans</name>
    <dbReference type="NCBI Taxonomy" id="116603"/>
    <lineage>
        <taxon>Eukaryota</taxon>
        <taxon>Fungi</taxon>
        <taxon>Dikarya</taxon>
        <taxon>Basidiomycota</taxon>
        <taxon>Agaricomycotina</taxon>
        <taxon>Agaricomycetes</taxon>
        <taxon>Agaricomycetidae</taxon>
        <taxon>Boletales</taxon>
        <taxon>Suillineae</taxon>
        <taxon>Suillaceae</taxon>
        <taxon>Suillus</taxon>
    </lineage>
</organism>
<dbReference type="PANTHER" id="PTHR10622">
    <property type="entry name" value="HET DOMAIN-CONTAINING PROTEIN"/>
    <property type="match status" value="1"/>
</dbReference>
<comment type="caution">
    <text evidence="1">The sequence shown here is derived from an EMBL/GenBank/DDBJ whole genome shotgun (WGS) entry which is preliminary data.</text>
</comment>
<sequence>MKELRRLEVLDPSLILHCTVVRVYLVSADTCVYPSRVFNTAFLKKYPGSQCLRWCCVIKQPFMGELAIRGIVKLLQGRMMSYEGCGKRSSEMEEAICAMFRWYRNAHFSIAYLHQLPTPSDFIMDEWFMRARTLQKFLAPHTMRFYHRKVELTGN</sequence>
<evidence type="ECO:0000313" key="1">
    <source>
        <dbReference type="EMBL" id="KAG1795472.1"/>
    </source>
</evidence>
<reference evidence="1" key="1">
    <citation type="journal article" date="2020" name="New Phytol.">
        <title>Comparative genomics reveals dynamic genome evolution in host specialist ectomycorrhizal fungi.</title>
        <authorList>
            <person name="Lofgren L.A."/>
            <person name="Nguyen N.H."/>
            <person name="Vilgalys R."/>
            <person name="Ruytinx J."/>
            <person name="Liao H.L."/>
            <person name="Branco S."/>
            <person name="Kuo A."/>
            <person name="LaButti K."/>
            <person name="Lipzen A."/>
            <person name="Andreopoulos W."/>
            <person name="Pangilinan J."/>
            <person name="Riley R."/>
            <person name="Hundley H."/>
            <person name="Na H."/>
            <person name="Barry K."/>
            <person name="Grigoriev I.V."/>
            <person name="Stajich J.E."/>
            <person name="Kennedy P.G."/>
        </authorList>
    </citation>
    <scope>NUCLEOTIDE SEQUENCE</scope>
    <source>
        <strain evidence="1">S12</strain>
    </source>
</reference>
<dbReference type="EMBL" id="JABBWE010000022">
    <property type="protein sequence ID" value="KAG1795472.1"/>
    <property type="molecule type" value="Genomic_DNA"/>
</dbReference>
<dbReference type="AlphaFoldDB" id="A0A9P7ASB8"/>
<gene>
    <name evidence="1" type="ORF">HD556DRAFT_388679</name>
</gene>
<keyword evidence="2" id="KW-1185">Reference proteome</keyword>
<dbReference type="OrthoDB" id="10518381at2759"/>
<evidence type="ECO:0000313" key="2">
    <source>
        <dbReference type="Proteomes" id="UP000719766"/>
    </source>
</evidence>
<dbReference type="PANTHER" id="PTHR10622:SF10">
    <property type="entry name" value="HET DOMAIN-CONTAINING PROTEIN"/>
    <property type="match status" value="1"/>
</dbReference>